<dbReference type="PANTHER" id="PTHR10517">
    <property type="entry name" value="FOLATE RECEPTOR"/>
    <property type="match status" value="1"/>
</dbReference>
<comment type="similarity">
    <text evidence="1">Belongs to the folate receptor family.</text>
</comment>
<proteinExistence type="inferred from homology"/>
<dbReference type="InterPro" id="IPR018143">
    <property type="entry name" value="Folate_rcpt-like"/>
</dbReference>
<gene>
    <name evidence="6" type="primary">LOC116942929</name>
</gene>
<protein>
    <submittedName>
        <fullName evidence="6">Folate receptor gamma-like isoform X1</fullName>
    </submittedName>
</protein>
<keyword evidence="3" id="KW-1015">Disulfide bond</keyword>
<dbReference type="KEGG" id="pmrn:116942929"/>
<reference evidence="6" key="1">
    <citation type="submission" date="2025-08" db="UniProtKB">
        <authorList>
            <consortium name="RefSeq"/>
        </authorList>
    </citation>
    <scope>IDENTIFICATION</scope>
    <source>
        <tissue evidence="6">Sperm</tissue>
    </source>
</reference>
<evidence type="ECO:0000256" key="3">
    <source>
        <dbReference type="ARBA" id="ARBA00023157"/>
    </source>
</evidence>
<evidence type="ECO:0000256" key="1">
    <source>
        <dbReference type="ARBA" id="ARBA00007932"/>
    </source>
</evidence>
<dbReference type="AlphaFoldDB" id="A0AAJ7T6P9"/>
<dbReference type="GO" id="GO:0009897">
    <property type="term" value="C:external side of plasma membrane"/>
    <property type="evidence" value="ECO:0007669"/>
    <property type="project" value="TreeGrafter"/>
</dbReference>
<evidence type="ECO:0000256" key="2">
    <source>
        <dbReference type="ARBA" id="ARBA00022729"/>
    </source>
</evidence>
<keyword evidence="5" id="KW-1185">Reference proteome</keyword>
<evidence type="ECO:0000259" key="4">
    <source>
        <dbReference type="Pfam" id="PF03024"/>
    </source>
</evidence>
<name>A0AAJ7T6P9_PETMA</name>
<sequence>MLITITFILPGPTDSSASVCSCLVEGHQGETGAAMPQTKLVFLLAMWASNAMATELLNICMDAKHHKTKPGPEGLLYGQCEPWKDNACCNANTTEQAHEDQSYLYNFNWNHCWSLGQPKLSDKCKKHFVQDTCLYECSPNLGPWIQKTDSSWRKERILNVPLCKSDCQSWWNDCRNDYTCKENWHSGWEWINGTNLCPPDSQCQMFGVIFPTPKDLCERIWSSSYKYTEDDRGSDRCIQMWFTDKNPNVEVARYYASQMGNAGRDRPNIAVTLSLTLVATLVHQGCAN</sequence>
<organism evidence="5 6">
    <name type="scientific">Petromyzon marinus</name>
    <name type="common">Sea lamprey</name>
    <dbReference type="NCBI Taxonomy" id="7757"/>
    <lineage>
        <taxon>Eukaryota</taxon>
        <taxon>Metazoa</taxon>
        <taxon>Chordata</taxon>
        <taxon>Craniata</taxon>
        <taxon>Vertebrata</taxon>
        <taxon>Cyclostomata</taxon>
        <taxon>Hyperoartia</taxon>
        <taxon>Petromyzontiformes</taxon>
        <taxon>Petromyzontidae</taxon>
        <taxon>Petromyzon</taxon>
    </lineage>
</organism>
<evidence type="ECO:0000313" key="5">
    <source>
        <dbReference type="Proteomes" id="UP001318040"/>
    </source>
</evidence>
<dbReference type="Pfam" id="PF03024">
    <property type="entry name" value="Folate_rec"/>
    <property type="match status" value="1"/>
</dbReference>
<dbReference type="RefSeq" id="XP_032811291.1">
    <property type="nucleotide sequence ID" value="XM_032955400.1"/>
</dbReference>
<dbReference type="Proteomes" id="UP001318040">
    <property type="component" value="Chromosome 16"/>
</dbReference>
<feature type="domain" description="Folate receptor-like" evidence="4">
    <location>
        <begin position="59"/>
        <end position="239"/>
    </location>
</feature>
<dbReference type="PANTHER" id="PTHR10517:SF14">
    <property type="entry name" value="FOLATE RECEPTOR 1-RELATED"/>
    <property type="match status" value="1"/>
</dbReference>
<dbReference type="InterPro" id="IPR004269">
    <property type="entry name" value="Folate_rcpt"/>
</dbReference>
<keyword evidence="2" id="KW-0732">Signal</keyword>
<accession>A0AAJ7T6P9</accession>
<evidence type="ECO:0000313" key="6">
    <source>
        <dbReference type="RefSeq" id="XP_032811291.1"/>
    </source>
</evidence>
<dbReference type="GO" id="GO:0038023">
    <property type="term" value="F:signaling receptor activity"/>
    <property type="evidence" value="ECO:0007669"/>
    <property type="project" value="TreeGrafter"/>
</dbReference>